<dbReference type="CDD" id="cd09731">
    <property type="entry name" value="Cse2_I-E"/>
    <property type="match status" value="1"/>
</dbReference>
<dbReference type="Gene3D" id="1.10.520.40">
    <property type="entry name" value="CRISPR-associated protein Cse2"/>
    <property type="match status" value="1"/>
</dbReference>
<dbReference type="AlphaFoldDB" id="A0A6G9XXE4"/>
<evidence type="ECO:0000313" key="3">
    <source>
        <dbReference type="Proteomes" id="UP000501705"/>
    </source>
</evidence>
<dbReference type="NCBIfam" id="TIGR02548">
    <property type="entry name" value="casB_cse2"/>
    <property type="match status" value="1"/>
</dbReference>
<sequence length="212" mass="23714">MTRPTMVELDDDLAAFVRRTVSMMQSRHLNDDTRAAAALAKLRRAVTAAPGSRQEVWEYTLKDLPQTLIAPLDADPTQWECAAHYAITLHALHQQSSRIRTHREGNNIGHAVYRLGLTTANDAAVQARFHALIAASSLSSGLIHLRGLIRQFRSAAIPLDYGRLARDLRRLQDHKQADQVRLEWGRGYHHQRRKPEPLSASDLTDSTGASSE</sequence>
<dbReference type="RefSeq" id="WP_167464658.1">
    <property type="nucleotide sequence ID" value="NZ_CP046171.1"/>
</dbReference>
<dbReference type="Proteomes" id="UP000501705">
    <property type="component" value="Chromosome"/>
</dbReference>
<evidence type="ECO:0000256" key="1">
    <source>
        <dbReference type="SAM" id="MobiDB-lite"/>
    </source>
</evidence>
<proteinExistence type="predicted"/>
<dbReference type="Pfam" id="PF09485">
    <property type="entry name" value="CRISPR_Cse2"/>
    <property type="match status" value="1"/>
</dbReference>
<accession>A0A6G9XXE4</accession>
<feature type="compositionally biased region" description="Polar residues" evidence="1">
    <location>
        <begin position="201"/>
        <end position="212"/>
    </location>
</feature>
<name>A0A6G9XXE4_NOCBR</name>
<feature type="region of interest" description="Disordered" evidence="1">
    <location>
        <begin position="182"/>
        <end position="212"/>
    </location>
</feature>
<organism evidence="2 3">
    <name type="scientific">Nocardia brasiliensis</name>
    <dbReference type="NCBI Taxonomy" id="37326"/>
    <lineage>
        <taxon>Bacteria</taxon>
        <taxon>Bacillati</taxon>
        <taxon>Actinomycetota</taxon>
        <taxon>Actinomycetes</taxon>
        <taxon>Mycobacteriales</taxon>
        <taxon>Nocardiaceae</taxon>
        <taxon>Nocardia</taxon>
    </lineage>
</organism>
<gene>
    <name evidence="2" type="primary">casB</name>
    <name evidence="2" type="ORF">F5X71_27680</name>
</gene>
<evidence type="ECO:0000313" key="2">
    <source>
        <dbReference type="EMBL" id="QIS05588.1"/>
    </source>
</evidence>
<dbReference type="InterPro" id="IPR038287">
    <property type="entry name" value="Cse2_sf"/>
</dbReference>
<dbReference type="EMBL" id="CP046171">
    <property type="protein sequence ID" value="QIS05588.1"/>
    <property type="molecule type" value="Genomic_DNA"/>
</dbReference>
<dbReference type="InterPro" id="IPR013382">
    <property type="entry name" value="CRISPR-assoc_prot_Cse2"/>
</dbReference>
<reference evidence="2 3" key="1">
    <citation type="journal article" date="2019" name="ACS Chem. Biol.">
        <title>Identification and Mobilization of a Cryptic Antibiotic Biosynthesis Gene Locus from a Human-Pathogenic Nocardia Isolate.</title>
        <authorList>
            <person name="Herisse M."/>
            <person name="Ishida K."/>
            <person name="Porter J.L."/>
            <person name="Howden B."/>
            <person name="Hertweck C."/>
            <person name="Stinear T.P."/>
            <person name="Pidot S.J."/>
        </authorList>
    </citation>
    <scope>NUCLEOTIDE SEQUENCE [LARGE SCALE GENOMIC DNA]</scope>
    <source>
        <strain evidence="2 3">AUSMDU00024985</strain>
    </source>
</reference>
<protein>
    <submittedName>
        <fullName evidence="2">Type I-E CRISPR-associated protein Cse2/CasB</fullName>
    </submittedName>
</protein>